<protein>
    <recommendedName>
        <fullName evidence="3">BTB domain-containing protein</fullName>
    </recommendedName>
</protein>
<dbReference type="InterPro" id="IPR000210">
    <property type="entry name" value="BTB/POZ_dom"/>
</dbReference>
<evidence type="ECO:0000256" key="2">
    <source>
        <dbReference type="ARBA" id="ARBA00022737"/>
    </source>
</evidence>
<dbReference type="SMART" id="SM00875">
    <property type="entry name" value="BACK"/>
    <property type="match status" value="1"/>
</dbReference>
<dbReference type="InterPro" id="IPR015915">
    <property type="entry name" value="Kelch-typ_b-propeller"/>
</dbReference>
<comment type="caution">
    <text evidence="4">The sequence shown here is derived from an EMBL/GenBank/DDBJ whole genome shotgun (WGS) entry which is preliminary data.</text>
</comment>
<sequence length="491" mass="55826">DVIIEVRGIRFECHRFILSACSQYFREVFSNETGGHFPQVIEMSETQPDTFNLVLDCLYGAKEDLTVDNVESVWNAAQHLQIDFLCDACEKFQYQRLSKDCCVDIIIHAKKVNAGRLLDKARETMIEEFDYLRKRDDLLALDFEELKLLVGNDHLGARSEDDVVETILRWTNFHSSEGNPRLDTVIKKRLPELLKSARVCLVSATFINTLSDDECVLKSPAASKIVREALRYRLQPGRRHDYCPPYAMHRNRSPLQNVTVVVTVDAKGAYRMTCRTPDGTWYRMTHPALFKVSAVTYDNDLYMVSACSNVQATLRYSTSSNTWVNLTNLSIQRDGSVLVCVDNYVYVIGGANNKAIDRFNAQEEQRAPNSVMWEQVGDLKFEVTNVMATVFGKYIVVYGKKANSTVTIVQSFNTSTMTTSVYTDSIMGEHAPMVSFKNGKDTFILLETGDLWKVVNCDNQDLKMEFRGKLFDEYLSLHGAVVFNKELLILA</sequence>
<dbReference type="Pfam" id="PF00651">
    <property type="entry name" value="BTB"/>
    <property type="match status" value="1"/>
</dbReference>
<dbReference type="Gene3D" id="1.25.40.420">
    <property type="match status" value="1"/>
</dbReference>
<name>A0AAV2H2E8_LYMST</name>
<dbReference type="Gene3D" id="3.30.710.10">
    <property type="entry name" value="Potassium Channel Kv1.1, Chain A"/>
    <property type="match status" value="1"/>
</dbReference>
<keyword evidence="1" id="KW-0880">Kelch repeat</keyword>
<accession>A0AAV2H2E8</accession>
<dbReference type="PANTHER" id="PTHR45632">
    <property type="entry name" value="LD33804P"/>
    <property type="match status" value="1"/>
</dbReference>
<dbReference type="CDD" id="cd18186">
    <property type="entry name" value="BTB_POZ_ZBTB_KLHL-like"/>
    <property type="match status" value="1"/>
</dbReference>
<dbReference type="InterPro" id="IPR011705">
    <property type="entry name" value="BACK"/>
</dbReference>
<dbReference type="Proteomes" id="UP001497497">
    <property type="component" value="Unassembled WGS sequence"/>
</dbReference>
<dbReference type="InterPro" id="IPR011333">
    <property type="entry name" value="SKP1/BTB/POZ_sf"/>
</dbReference>
<evidence type="ECO:0000256" key="1">
    <source>
        <dbReference type="ARBA" id="ARBA00022441"/>
    </source>
</evidence>
<feature type="non-terminal residue" evidence="4">
    <location>
        <position position="1"/>
    </location>
</feature>
<evidence type="ECO:0000313" key="4">
    <source>
        <dbReference type="EMBL" id="CAL1527832.1"/>
    </source>
</evidence>
<dbReference type="SUPFAM" id="SSF117281">
    <property type="entry name" value="Kelch motif"/>
    <property type="match status" value="1"/>
</dbReference>
<dbReference type="EMBL" id="CAXITT010000023">
    <property type="protein sequence ID" value="CAL1527832.1"/>
    <property type="molecule type" value="Genomic_DNA"/>
</dbReference>
<gene>
    <name evidence="4" type="ORF">GSLYS_00002002001</name>
</gene>
<dbReference type="AlphaFoldDB" id="A0AAV2H2E8"/>
<dbReference type="Pfam" id="PF07707">
    <property type="entry name" value="BACK"/>
    <property type="match status" value="1"/>
</dbReference>
<feature type="non-terminal residue" evidence="4">
    <location>
        <position position="491"/>
    </location>
</feature>
<evidence type="ECO:0000313" key="5">
    <source>
        <dbReference type="Proteomes" id="UP001497497"/>
    </source>
</evidence>
<dbReference type="SMART" id="SM00225">
    <property type="entry name" value="BTB"/>
    <property type="match status" value="1"/>
</dbReference>
<dbReference type="PANTHER" id="PTHR45632:SF3">
    <property type="entry name" value="KELCH-LIKE PROTEIN 32"/>
    <property type="match status" value="1"/>
</dbReference>
<reference evidence="4 5" key="1">
    <citation type="submission" date="2024-04" db="EMBL/GenBank/DDBJ databases">
        <authorList>
            <consortium name="Genoscope - CEA"/>
            <person name="William W."/>
        </authorList>
    </citation>
    <scope>NUCLEOTIDE SEQUENCE [LARGE SCALE GENOMIC DNA]</scope>
</reference>
<keyword evidence="5" id="KW-1185">Reference proteome</keyword>
<dbReference type="PROSITE" id="PS50097">
    <property type="entry name" value="BTB"/>
    <property type="match status" value="1"/>
</dbReference>
<feature type="domain" description="BTB" evidence="3">
    <location>
        <begin position="1"/>
        <end position="67"/>
    </location>
</feature>
<dbReference type="Gene3D" id="2.120.10.80">
    <property type="entry name" value="Kelch-type beta propeller"/>
    <property type="match status" value="1"/>
</dbReference>
<keyword evidence="2" id="KW-0677">Repeat</keyword>
<evidence type="ECO:0000259" key="3">
    <source>
        <dbReference type="PROSITE" id="PS50097"/>
    </source>
</evidence>
<organism evidence="4 5">
    <name type="scientific">Lymnaea stagnalis</name>
    <name type="common">Great pond snail</name>
    <name type="synonym">Helix stagnalis</name>
    <dbReference type="NCBI Taxonomy" id="6523"/>
    <lineage>
        <taxon>Eukaryota</taxon>
        <taxon>Metazoa</taxon>
        <taxon>Spiralia</taxon>
        <taxon>Lophotrochozoa</taxon>
        <taxon>Mollusca</taxon>
        <taxon>Gastropoda</taxon>
        <taxon>Heterobranchia</taxon>
        <taxon>Euthyneura</taxon>
        <taxon>Panpulmonata</taxon>
        <taxon>Hygrophila</taxon>
        <taxon>Lymnaeoidea</taxon>
        <taxon>Lymnaeidae</taxon>
        <taxon>Lymnaea</taxon>
    </lineage>
</organism>
<dbReference type="SUPFAM" id="SSF54695">
    <property type="entry name" value="POZ domain"/>
    <property type="match status" value="1"/>
</dbReference>
<proteinExistence type="predicted"/>